<dbReference type="GO" id="GO:0016020">
    <property type="term" value="C:membrane"/>
    <property type="evidence" value="ECO:0007669"/>
    <property type="project" value="UniProtKB-SubCell"/>
</dbReference>
<evidence type="ECO:0000256" key="2">
    <source>
        <dbReference type="ARBA" id="ARBA00023136"/>
    </source>
</evidence>
<dbReference type="PANTHER" id="PTHR37042">
    <property type="entry name" value="OUTER MEMBRANE PROTEIN RV1973"/>
    <property type="match status" value="1"/>
</dbReference>
<comment type="subcellular location">
    <subcellularLocation>
        <location evidence="1">Membrane</location>
    </subcellularLocation>
</comment>
<evidence type="ECO:0000313" key="5">
    <source>
        <dbReference type="Proteomes" id="UP000540656"/>
    </source>
</evidence>
<dbReference type="PANTHER" id="PTHR37042:SF4">
    <property type="entry name" value="OUTER MEMBRANE PROTEIN RV1973"/>
    <property type="match status" value="1"/>
</dbReference>
<evidence type="ECO:0000256" key="1">
    <source>
        <dbReference type="ARBA" id="ARBA00004370"/>
    </source>
</evidence>
<dbReference type="RefSeq" id="WP_179500835.1">
    <property type="nucleotide sequence ID" value="NZ_JACCAA010000001.1"/>
</dbReference>
<keyword evidence="2 3" id="KW-0472">Membrane</keyword>
<comment type="caution">
    <text evidence="4">The sequence shown here is derived from an EMBL/GenBank/DDBJ whole genome shotgun (WGS) entry which is preliminary data.</text>
</comment>
<gene>
    <name evidence="4" type="ORF">BJ980_000507</name>
</gene>
<keyword evidence="5" id="KW-1185">Reference proteome</keyword>
<dbReference type="EMBL" id="JACCAA010000001">
    <property type="protein sequence ID" value="NYG57584.1"/>
    <property type="molecule type" value="Genomic_DNA"/>
</dbReference>
<accession>A0A7Y9UT92</accession>
<feature type="transmembrane region" description="Helical" evidence="3">
    <location>
        <begin position="21"/>
        <end position="41"/>
    </location>
</feature>
<proteinExistence type="predicted"/>
<dbReference type="Proteomes" id="UP000540656">
    <property type="component" value="Unassembled WGS sequence"/>
</dbReference>
<dbReference type="AlphaFoldDB" id="A0A7Y9UT92"/>
<organism evidence="4 5">
    <name type="scientific">Nocardioides daedukensis</name>
    <dbReference type="NCBI Taxonomy" id="634462"/>
    <lineage>
        <taxon>Bacteria</taxon>
        <taxon>Bacillati</taxon>
        <taxon>Actinomycetota</taxon>
        <taxon>Actinomycetes</taxon>
        <taxon>Propionibacteriales</taxon>
        <taxon>Nocardioidaceae</taxon>
        <taxon>Nocardioides</taxon>
    </lineage>
</organism>
<reference evidence="4 5" key="1">
    <citation type="submission" date="2020-07" db="EMBL/GenBank/DDBJ databases">
        <title>Sequencing the genomes of 1000 actinobacteria strains.</title>
        <authorList>
            <person name="Klenk H.-P."/>
        </authorList>
    </citation>
    <scope>NUCLEOTIDE SEQUENCE [LARGE SCALE GENOMIC DNA]</scope>
    <source>
        <strain evidence="4 5">DSM 23819</strain>
    </source>
</reference>
<keyword evidence="3" id="KW-1133">Transmembrane helix</keyword>
<sequence length="188" mass="20541">MTPVLQETEQRRDRTTRLNTWLYVLVVLLVCAATVVGVFVVKPAFSDESSSVTSERTSEDVPATTYAEVLEAARNVALAFTNVDYRDLDESLDKMLAGATGDFAKQYKSSTEGLRTVMTENKSVMKSKVLAAGIVTISEFTARALVSTSGTVTNTSTKGDKSAREMRLQLDLSKVKGKWLVNDVQFVG</sequence>
<evidence type="ECO:0000256" key="3">
    <source>
        <dbReference type="SAM" id="Phobius"/>
    </source>
</evidence>
<evidence type="ECO:0000313" key="4">
    <source>
        <dbReference type="EMBL" id="NYG57584.1"/>
    </source>
</evidence>
<name>A0A7Y9UT92_9ACTN</name>
<protein>
    <submittedName>
        <fullName evidence="4">Mce-associated membrane protein</fullName>
    </submittedName>
</protein>
<keyword evidence="3" id="KW-0812">Transmembrane</keyword>